<evidence type="ECO:0000256" key="2">
    <source>
        <dbReference type="PROSITE-ProRule" id="PRU00285"/>
    </source>
</evidence>
<keyword evidence="1" id="KW-0346">Stress response</keyword>
<organism evidence="5 6">
    <name type="scientific">Dendrobium thyrsiflorum</name>
    <name type="common">Pinecone-like raceme dendrobium</name>
    <name type="synonym">Orchid</name>
    <dbReference type="NCBI Taxonomy" id="117978"/>
    <lineage>
        <taxon>Eukaryota</taxon>
        <taxon>Viridiplantae</taxon>
        <taxon>Streptophyta</taxon>
        <taxon>Embryophyta</taxon>
        <taxon>Tracheophyta</taxon>
        <taxon>Spermatophyta</taxon>
        <taxon>Magnoliopsida</taxon>
        <taxon>Liliopsida</taxon>
        <taxon>Asparagales</taxon>
        <taxon>Orchidaceae</taxon>
        <taxon>Epidendroideae</taxon>
        <taxon>Malaxideae</taxon>
        <taxon>Dendrobiinae</taxon>
        <taxon>Dendrobium</taxon>
    </lineage>
</organism>
<evidence type="ECO:0000313" key="6">
    <source>
        <dbReference type="Proteomes" id="UP001552299"/>
    </source>
</evidence>
<dbReference type="PANTHER" id="PTHR11527">
    <property type="entry name" value="HEAT-SHOCK PROTEIN 20 FAMILY MEMBER"/>
    <property type="match status" value="1"/>
</dbReference>
<dbReference type="Gene3D" id="2.60.40.790">
    <property type="match status" value="1"/>
</dbReference>
<keyword evidence="6" id="KW-1185">Reference proteome</keyword>
<evidence type="ECO:0000313" key="5">
    <source>
        <dbReference type="EMBL" id="KAL0924038.1"/>
    </source>
</evidence>
<dbReference type="AlphaFoldDB" id="A0ABD0VH33"/>
<reference evidence="5 6" key="1">
    <citation type="journal article" date="2024" name="Plant Biotechnol. J.">
        <title>Dendrobium thyrsiflorum genome and its molecular insights into genes involved in important horticultural traits.</title>
        <authorList>
            <person name="Chen B."/>
            <person name="Wang J.Y."/>
            <person name="Zheng P.J."/>
            <person name="Li K.L."/>
            <person name="Liang Y.M."/>
            <person name="Chen X.F."/>
            <person name="Zhang C."/>
            <person name="Zhao X."/>
            <person name="He X."/>
            <person name="Zhang G.Q."/>
            <person name="Liu Z.J."/>
            <person name="Xu Q."/>
        </authorList>
    </citation>
    <scope>NUCLEOTIDE SEQUENCE [LARGE SCALE GENOMIC DNA]</scope>
    <source>
        <strain evidence="5">GZMU011</strain>
    </source>
</reference>
<comment type="similarity">
    <text evidence="2 3">Belongs to the small heat shock protein (HSP20) family.</text>
</comment>
<comment type="caution">
    <text evidence="5">The sequence shown here is derived from an EMBL/GenBank/DDBJ whole genome shotgun (WGS) entry which is preliminary data.</text>
</comment>
<dbReference type="EMBL" id="JANQDX010000005">
    <property type="protein sequence ID" value="KAL0924038.1"/>
    <property type="molecule type" value="Genomic_DNA"/>
</dbReference>
<sequence length="130" mass="14479">MDGKFLDLQSLIFPSLQHVVEDVPGEREKLAQFCLREMRARVSTPANIKELLSAYEFEVDMPGVKSGEIKVQIEDGKKLTIEGERRRDENDKEGGKYIAWSAGSGNICAVSLFPITPISKTSQPFTATVF</sequence>
<dbReference type="Proteomes" id="UP001552299">
    <property type="component" value="Unassembled WGS sequence"/>
</dbReference>
<dbReference type="PROSITE" id="PS01031">
    <property type="entry name" value="SHSP"/>
    <property type="match status" value="1"/>
</dbReference>
<protein>
    <recommendedName>
        <fullName evidence="4">SHSP domain-containing protein</fullName>
    </recommendedName>
</protein>
<dbReference type="Pfam" id="PF00011">
    <property type="entry name" value="HSP20"/>
    <property type="match status" value="1"/>
</dbReference>
<feature type="domain" description="SHSP" evidence="4">
    <location>
        <begin position="37"/>
        <end position="130"/>
    </location>
</feature>
<evidence type="ECO:0000259" key="4">
    <source>
        <dbReference type="PROSITE" id="PS01031"/>
    </source>
</evidence>
<dbReference type="InterPro" id="IPR031107">
    <property type="entry name" value="Small_HSP"/>
</dbReference>
<name>A0ABD0VH33_DENTH</name>
<dbReference type="InterPro" id="IPR008978">
    <property type="entry name" value="HSP20-like_chaperone"/>
</dbReference>
<dbReference type="InterPro" id="IPR002068">
    <property type="entry name" value="A-crystallin/Hsp20_dom"/>
</dbReference>
<evidence type="ECO:0000256" key="3">
    <source>
        <dbReference type="RuleBase" id="RU003616"/>
    </source>
</evidence>
<proteinExistence type="inferred from homology"/>
<evidence type="ECO:0000256" key="1">
    <source>
        <dbReference type="ARBA" id="ARBA00023016"/>
    </source>
</evidence>
<dbReference type="SUPFAM" id="SSF49764">
    <property type="entry name" value="HSP20-like chaperones"/>
    <property type="match status" value="1"/>
</dbReference>
<gene>
    <name evidence="5" type="ORF">M5K25_004840</name>
</gene>
<accession>A0ABD0VH33</accession>